<dbReference type="InterPro" id="IPR013882">
    <property type="entry name" value="Ctp1_C"/>
</dbReference>
<feature type="coiled-coil region" evidence="4">
    <location>
        <begin position="74"/>
        <end position="129"/>
    </location>
</feature>
<keyword evidence="4" id="KW-0175">Coiled coil</keyword>
<accession>A0AAV7XQS4</accession>
<dbReference type="GO" id="GO:0006281">
    <property type="term" value="P:DNA repair"/>
    <property type="evidence" value="ECO:0007669"/>
    <property type="project" value="InterPro"/>
</dbReference>
<feature type="compositionally biased region" description="Polar residues" evidence="5">
    <location>
        <begin position="360"/>
        <end position="370"/>
    </location>
</feature>
<feature type="domain" description="DNA endonuclease activator Ctp1 C-terminal" evidence="6">
    <location>
        <begin position="749"/>
        <end position="782"/>
    </location>
</feature>
<feature type="compositionally biased region" description="Polar residues" evidence="5">
    <location>
        <begin position="421"/>
        <end position="430"/>
    </location>
</feature>
<evidence type="ECO:0000256" key="1">
    <source>
        <dbReference type="ARBA" id="ARBA00004123"/>
    </source>
</evidence>
<evidence type="ECO:0000313" key="7">
    <source>
        <dbReference type="EMBL" id="KAJ1527030.1"/>
    </source>
</evidence>
<feature type="compositionally biased region" description="Low complexity" evidence="5">
    <location>
        <begin position="506"/>
        <end position="520"/>
    </location>
</feature>
<evidence type="ECO:0000256" key="2">
    <source>
        <dbReference type="ARBA" id="ARBA00022763"/>
    </source>
</evidence>
<comment type="subcellular location">
    <subcellularLocation>
        <location evidence="1">Nucleus</location>
    </subcellularLocation>
</comment>
<keyword evidence="2" id="KW-0227">DNA damage</keyword>
<gene>
    <name evidence="7" type="ORF">ONE63_008574</name>
</gene>
<dbReference type="AlphaFoldDB" id="A0AAV7XQS4"/>
<reference evidence="7" key="1">
    <citation type="submission" date="2022-12" db="EMBL/GenBank/DDBJ databases">
        <title>Chromosome-level genome assembly of the bean flower thrips Megalurothrips usitatus.</title>
        <authorList>
            <person name="Ma L."/>
            <person name="Liu Q."/>
            <person name="Li H."/>
            <person name="Cai W."/>
        </authorList>
    </citation>
    <scope>NUCLEOTIDE SEQUENCE</scope>
    <source>
        <strain evidence="7">Cailab_2022a</strain>
    </source>
</reference>
<feature type="region of interest" description="Disordered" evidence="5">
    <location>
        <begin position="293"/>
        <end position="544"/>
    </location>
</feature>
<feature type="compositionally biased region" description="Low complexity" evidence="5">
    <location>
        <begin position="448"/>
        <end position="459"/>
    </location>
</feature>
<feature type="compositionally biased region" description="Basic and acidic residues" evidence="5">
    <location>
        <begin position="301"/>
        <end position="311"/>
    </location>
</feature>
<keyword evidence="3" id="KW-0539">Nucleus</keyword>
<feature type="compositionally biased region" description="Polar residues" evidence="5">
    <location>
        <begin position="338"/>
        <end position="349"/>
    </location>
</feature>
<evidence type="ECO:0000259" key="6">
    <source>
        <dbReference type="Pfam" id="PF08573"/>
    </source>
</evidence>
<keyword evidence="8" id="KW-1185">Reference proteome</keyword>
<feature type="compositionally biased region" description="Basic and acidic residues" evidence="5">
    <location>
        <begin position="350"/>
        <end position="359"/>
    </location>
</feature>
<dbReference type="Pfam" id="PF08573">
    <property type="entry name" value="SAE2"/>
    <property type="match status" value="1"/>
</dbReference>
<dbReference type="GO" id="GO:0005634">
    <property type="term" value="C:nucleus"/>
    <property type="evidence" value="ECO:0007669"/>
    <property type="project" value="UniProtKB-SubCell"/>
</dbReference>
<proteinExistence type="predicted"/>
<feature type="compositionally biased region" description="Basic and acidic residues" evidence="5">
    <location>
        <begin position="371"/>
        <end position="409"/>
    </location>
</feature>
<protein>
    <recommendedName>
        <fullName evidence="6">DNA endonuclease activator Ctp1 C-terminal domain-containing protein</fullName>
    </recommendedName>
</protein>
<comment type="caution">
    <text evidence="7">The sequence shown here is derived from an EMBL/GenBank/DDBJ whole genome shotgun (WGS) entry which is preliminary data.</text>
</comment>
<evidence type="ECO:0000313" key="8">
    <source>
        <dbReference type="Proteomes" id="UP001075354"/>
    </source>
</evidence>
<dbReference type="Proteomes" id="UP001075354">
    <property type="component" value="Chromosome 6"/>
</dbReference>
<dbReference type="EMBL" id="JAPTSV010000006">
    <property type="protein sequence ID" value="KAJ1527030.1"/>
    <property type="molecule type" value="Genomic_DNA"/>
</dbReference>
<feature type="compositionally biased region" description="Polar residues" evidence="5">
    <location>
        <begin position="485"/>
        <end position="498"/>
    </location>
</feature>
<evidence type="ECO:0000256" key="4">
    <source>
        <dbReference type="SAM" id="Coils"/>
    </source>
</evidence>
<name>A0AAV7XQS4_9NEOP</name>
<evidence type="ECO:0000256" key="3">
    <source>
        <dbReference type="ARBA" id="ARBA00023242"/>
    </source>
</evidence>
<feature type="compositionally biased region" description="Basic and acidic residues" evidence="5">
    <location>
        <begin position="469"/>
        <end position="483"/>
    </location>
</feature>
<evidence type="ECO:0000256" key="5">
    <source>
        <dbReference type="SAM" id="MobiDB-lite"/>
    </source>
</evidence>
<organism evidence="7 8">
    <name type="scientific">Megalurothrips usitatus</name>
    <name type="common">bean blossom thrips</name>
    <dbReference type="NCBI Taxonomy" id="439358"/>
    <lineage>
        <taxon>Eukaryota</taxon>
        <taxon>Metazoa</taxon>
        <taxon>Ecdysozoa</taxon>
        <taxon>Arthropoda</taxon>
        <taxon>Hexapoda</taxon>
        <taxon>Insecta</taxon>
        <taxon>Pterygota</taxon>
        <taxon>Neoptera</taxon>
        <taxon>Paraneoptera</taxon>
        <taxon>Thysanoptera</taxon>
        <taxon>Terebrantia</taxon>
        <taxon>Thripoidea</taxon>
        <taxon>Thripidae</taxon>
        <taxon>Megalurothrips</taxon>
    </lineage>
</organism>
<sequence>MGATRHSETIEALWASIIPKNFSVNYQNDEVEQKLCLLLKSTEDLVTGIRQKELAATSQLDGVTNQLTFMTERLKMCESENKGLQKDVSQLQVKLQSAEDTAKKFQNEAEAAAAKCERLQAKMSSEVENLLLQTFKKCLRLNKAATVQDMMTQMYPETQLPESGNLVEEHVAPKESVMQPLMSRNADVGSPEVIQATPPHCKEGKENNLKAKKEKRLERGLLAHKVAAETSDPSSPDIIQRTPTLQNNTLRKKDKFKKKDNRKRMEMLGLLACDFRETENELESESKSVVYAKDTQDVDETESRPVIKDNRIVPGTYNPSGSDLGREEENEIIPPRKGNQNVLSSTLKDASSRNEKENKQNSFGHTGVTSQKDRANERHSTQYKDAASLKKENRKDSPELKDLSPEEMRTLSPVFKDSQTRKVSSTSVLPLSTPKRPPRPRDTSPILGNSGSKKNCSKSFNTSGNKSKKSPENNDKDHRKDDSLYEQNASIEYRSGSNGKLKIKKQMSIQSSFSKSKSLSTNRNKKDISKEPAFNGGQRSAKELSLDITQMTEAEQIQFALEKSVQETTNNSIMEDSDLTFFVPAADQDILPKKKLIYEQSVREPKPPASTKGKPDVESENLVFQPIFASTEKEVHPTTKLSIHNQSLDFGNPLCASTEKDQMGNSALDMLAQHLEEEEEEKEEECYSGDCEPTYSNYDRLFKKSSSPKYAYKGPTVRKKAERRALPGMECTQCGEYFAMAFGDDSPDAKRQAIDSCSRHRGKYERVRSPPGYWDVALPPTQFMRERQERPID</sequence>